<dbReference type="InterPro" id="IPR025406">
    <property type="entry name" value="DUF4132"/>
</dbReference>
<dbReference type="Proteomes" id="UP000255234">
    <property type="component" value="Unassembled WGS sequence"/>
</dbReference>
<evidence type="ECO:0000259" key="2">
    <source>
        <dbReference type="Pfam" id="PF18991"/>
    </source>
</evidence>
<dbReference type="InterPro" id="IPR043782">
    <property type="entry name" value="DUF5724"/>
</dbReference>
<evidence type="ECO:0000313" key="5">
    <source>
        <dbReference type="Proteomes" id="UP000255234"/>
    </source>
</evidence>
<feature type="domain" description="DUF4132" evidence="1">
    <location>
        <begin position="1308"/>
        <end position="1479"/>
    </location>
</feature>
<dbReference type="Pfam" id="PF18991">
    <property type="entry name" value="DUF5724"/>
    <property type="match status" value="1"/>
</dbReference>
<gene>
    <name evidence="4" type="ORF">NCTC10571_00918</name>
</gene>
<name>A0A378NSK2_9FIRM</name>
<evidence type="ECO:0000259" key="3">
    <source>
        <dbReference type="Pfam" id="PF24879"/>
    </source>
</evidence>
<dbReference type="Pfam" id="PF24879">
    <property type="entry name" value="DUF7737"/>
    <property type="match status" value="1"/>
</dbReference>
<dbReference type="InterPro" id="IPR056639">
    <property type="entry name" value="DUF7737"/>
</dbReference>
<reference evidence="4 5" key="1">
    <citation type="submission" date="2018-06" db="EMBL/GenBank/DDBJ databases">
        <authorList>
            <consortium name="Pathogen Informatics"/>
            <person name="Doyle S."/>
        </authorList>
    </citation>
    <scope>NUCLEOTIDE SEQUENCE [LARGE SCALE GENOMIC DNA]</scope>
    <source>
        <strain evidence="4 5">NCTC10571</strain>
    </source>
</reference>
<sequence>MCLDRWFNNNKEFKNKIIAELAKLKNKLSTTQQKIYDIYLTELQVKTRYNYYYASFSLEERLSNHPLYLHWQKILPEVLTKPISSYFSDDEKIVLQTILGKDKADLFFLALDNLMDYPYQTNWYRRTLRSHQSHLYLSRMFDVLNEFLIYRNTQLTPLEKLKLSRKPIDENNLPLQDYIYLQSFGIYVLAAEIDNNNTQTIKLIEDIILGDNQVAFLSYGLINSIVKSHNQHLHKLLGDLLLAGRLQEGLRQSITENMDNGTVEAFLTLLKVIEENNLIRYASVKRAIATWTSLIDIDNADKITKKEIASFSKFLTNEQLRHQSLNSQNPVEIYLALWSYAFYNVEATIPFILDLFKNGQKHQKLVAGYFLNVINDNQIIFKLRYELVTQYNLTEDNLSLIAILFRLKLKDTVYKNFLDHNFNSTQLIDYYYKLKTLSQNLPKEKIFSPCVFPWHTEILNLSDVLIEMADISYYLVSDELLDDFCSEISRLDTFWRDNYLKKLYTTPKTLTQRQLVFCLLADRSEATRKESYNIINKLAISKDEYDLLISMLKYKYSDLRQNIIRLLLKQPEKQLLDTLKILLSDKKGSIRLAGLDILLQLQKNPHNQILFNTAKTYLCTLTNPTTNEQILISQINDSYDNDPTIKELSYDTTLKTQLTLSEVNNSLKITDIYPLSLQELFQIVDDLSNFYEKHKMLSYNPLYGSEILLDNDFRRISWEEKFNLYKYPYPNLWQDFYAQYIKTPAKLYQLYLFISLNYFDINSPFKDVITNTFNDNSICLKSKYIQTKLNNYPRIESLATIIENLYEYYVPQKYCFEVAKFWALRHLEKFDFNKVIAKQNKMTISFLTQYHYGSKSVGCTFILMPLLNNYNDDISFKESFILLYNLYTKYKYEIYLPIYNFLRAKQMNLIAEDELYIDIFQRSSEQLSSKLNQLSSLFEDNFSTLAFSDFSAERPTIKQDLLLYSQNFADIIISQILSIELKRGDLPTKYTKLINNIKQIKGIHYFVDILTALGKSKLKNISYLWSEVTNKDSIFSYLLSICKPKKDETAKDLKAYLKDKSISNIRLIEACMFSPSWIPLVDKILKWKGFVSGCYYFLAHMRYADKKLAATFAKYTPISIEDLRDGAFDLDWFKSCYKQLGKERFAILYDAAKYISEGNAHTRARKYADATNGLFSADEVKAQIIEKRNKDLLMAYGLIPLSKSGKITKTAQKEMLKRYIFIQQFHKESKRFGSQRQSSENLACKIALNNLARNAHFSDTFRFILNMETQLIKNQQQYFEPKELENISIYLQVDEYGKTSIICQKQNKQLKSVPSKIKKEPYYLALKQAKNEFIDQYRRSKIMFEQAMENSTLFLADEITLLNQNPILKPLLQNLVFIHDNDIGYFHDNSLISPTKDIIKLNADDKIRIAHPIDLYKSNLWHIYQQDLFTRQIKQPFKQIFRELYLKTGDELNSAQSHRYDGYQIQPQKTQAVLKTRNWIASYYEGLQKVYYQENIIATIYAAVDWFTPADIEAPILEYVSFYDRKTFKDILIKDIPDIIFSEVMRDVDLAISIAHVGGVDPETSHSTIQMRKAILEFTLPLFKLNNVSLNDNFAIIKGNLADYSIHLGSGLVHQMAGAEIAISVVPSQHRGRLFLPFVDDDPKTAEIITKVLLFAKDNDIKDPFILNQIKVAK</sequence>
<dbReference type="EMBL" id="UGPP01000001">
    <property type="protein sequence ID" value="STY70775.1"/>
    <property type="molecule type" value="Genomic_DNA"/>
</dbReference>
<evidence type="ECO:0000313" key="4">
    <source>
        <dbReference type="EMBL" id="STY70775.1"/>
    </source>
</evidence>
<feature type="domain" description="DUF5724" evidence="2">
    <location>
        <begin position="71"/>
        <end position="1267"/>
    </location>
</feature>
<dbReference type="RefSeq" id="WP_115151268.1">
    <property type="nucleotide sequence ID" value="NZ_UGPP01000001.1"/>
</dbReference>
<accession>A0A378NSK2</accession>
<feature type="domain" description="DUF7737" evidence="3">
    <location>
        <begin position="1569"/>
        <end position="1670"/>
    </location>
</feature>
<evidence type="ECO:0000259" key="1">
    <source>
        <dbReference type="Pfam" id="PF13569"/>
    </source>
</evidence>
<dbReference type="Pfam" id="PF13569">
    <property type="entry name" value="DUF4132"/>
    <property type="match status" value="1"/>
</dbReference>
<protein>
    <recommendedName>
        <fullName evidence="6">DUF4132 domain-containing protein</fullName>
    </recommendedName>
</protein>
<organism evidence="4 5">
    <name type="scientific">Megamonas hypermegale</name>
    <dbReference type="NCBI Taxonomy" id="158847"/>
    <lineage>
        <taxon>Bacteria</taxon>
        <taxon>Bacillati</taxon>
        <taxon>Bacillota</taxon>
        <taxon>Negativicutes</taxon>
        <taxon>Selenomonadales</taxon>
        <taxon>Selenomonadaceae</taxon>
        <taxon>Megamonas</taxon>
    </lineage>
</organism>
<proteinExistence type="predicted"/>
<evidence type="ECO:0008006" key="6">
    <source>
        <dbReference type="Google" id="ProtNLM"/>
    </source>
</evidence>